<organism evidence="1 2">
    <name type="scientific">Pangasianodon gigas</name>
    <name type="common">Mekong giant catfish</name>
    <name type="synonym">Pangasius gigas</name>
    <dbReference type="NCBI Taxonomy" id="30993"/>
    <lineage>
        <taxon>Eukaryota</taxon>
        <taxon>Metazoa</taxon>
        <taxon>Chordata</taxon>
        <taxon>Craniata</taxon>
        <taxon>Vertebrata</taxon>
        <taxon>Euteleostomi</taxon>
        <taxon>Actinopterygii</taxon>
        <taxon>Neopterygii</taxon>
        <taxon>Teleostei</taxon>
        <taxon>Ostariophysi</taxon>
        <taxon>Siluriformes</taxon>
        <taxon>Pangasiidae</taxon>
        <taxon>Pangasianodon</taxon>
    </lineage>
</organism>
<dbReference type="Proteomes" id="UP000829447">
    <property type="component" value="Linkage Group LG11"/>
</dbReference>
<reference evidence="1 2" key="1">
    <citation type="journal article" date="2022" name="bioRxiv">
        <title>An ancient truncated duplication of the anti-Mullerian hormone receptor type 2 gene is a potential conserved master sex determinant in the Pangasiidae catfish family.</title>
        <authorList>
            <person name="Wen M."/>
            <person name="Pan Q."/>
            <person name="Jouanno E."/>
            <person name="Montfort J."/>
            <person name="Zahm M."/>
            <person name="Cabau C."/>
            <person name="Klopp C."/>
            <person name="Iampietro C."/>
            <person name="Roques C."/>
            <person name="Bouchez O."/>
            <person name="Castinel A."/>
            <person name="Donnadieu C."/>
            <person name="Parrinello H."/>
            <person name="Poncet C."/>
            <person name="Belmonte E."/>
            <person name="Gautier V."/>
            <person name="Avarre J.-C."/>
            <person name="Dugue R."/>
            <person name="Gustiano R."/>
            <person name="Ha T.T.T."/>
            <person name="Campet M."/>
            <person name="Sriphairoj K."/>
            <person name="Ribolli J."/>
            <person name="de Almeida F.L."/>
            <person name="Desvignes T."/>
            <person name="Postlethwait J.H."/>
            <person name="Bucao C.F."/>
            <person name="Robinson-Rechavi M."/>
            <person name="Bobe J."/>
            <person name="Herpin A."/>
            <person name="Guiguen Y."/>
        </authorList>
    </citation>
    <scope>NUCLEOTIDE SEQUENCE [LARGE SCALE GENOMIC DNA]</scope>
    <source>
        <strain evidence="1">YG-Dec2019</strain>
    </source>
</reference>
<sequence>MLESETIPGLSGALVKPVTARKRAGSDPRPAGSPDGSSMTTVLRELGALHTALVRQELPPALLEQAFRQLTHLLAACSLNSLLLRKDMCCWNRGLVIRYNVSLLEEWLRGRGLQTGGAAAPLEPLIRAAQLLQMSKKSEADAQAIVHTCNALSSQQVVVKILSQYTPQSDAEERVTLNFIRIVQGLLKGRADGNPTPLLLDIRRVFPVTFPHTPPAPISAEQLHIPETLKINFLRRV</sequence>
<proteinExistence type="predicted"/>
<name>A0ACC5WXU9_PANGG</name>
<protein>
    <submittedName>
        <fullName evidence="1">Uncharacterized protein</fullName>
    </submittedName>
</protein>
<evidence type="ECO:0000313" key="1">
    <source>
        <dbReference type="EMBL" id="MCI4383523.1"/>
    </source>
</evidence>
<gene>
    <name evidence="1" type="ORF">PGIGA_G00027450</name>
</gene>
<accession>A0ACC5WXU9</accession>
<dbReference type="EMBL" id="CM040464">
    <property type="protein sequence ID" value="MCI4383523.1"/>
    <property type="molecule type" value="Genomic_DNA"/>
</dbReference>
<evidence type="ECO:0000313" key="2">
    <source>
        <dbReference type="Proteomes" id="UP000829447"/>
    </source>
</evidence>
<keyword evidence="2" id="KW-1185">Reference proteome</keyword>
<comment type="caution">
    <text evidence="1">The sequence shown here is derived from an EMBL/GenBank/DDBJ whole genome shotgun (WGS) entry which is preliminary data.</text>
</comment>